<dbReference type="InterPro" id="IPR000792">
    <property type="entry name" value="Tscrpt_reg_LuxR_C"/>
</dbReference>
<dbReference type="SUPFAM" id="SSF52540">
    <property type="entry name" value="P-loop containing nucleoside triphosphate hydrolases"/>
    <property type="match status" value="1"/>
</dbReference>
<keyword evidence="3" id="KW-1185">Reference proteome</keyword>
<evidence type="ECO:0000259" key="1">
    <source>
        <dbReference type="SMART" id="SM00421"/>
    </source>
</evidence>
<organism evidence="2 3">
    <name type="scientific">Microbacterium arthrosphaerae</name>
    <dbReference type="NCBI Taxonomy" id="792652"/>
    <lineage>
        <taxon>Bacteria</taxon>
        <taxon>Bacillati</taxon>
        <taxon>Actinomycetota</taxon>
        <taxon>Actinomycetes</taxon>
        <taxon>Micrococcales</taxon>
        <taxon>Microbacteriaceae</taxon>
        <taxon>Microbacterium</taxon>
    </lineage>
</organism>
<gene>
    <name evidence="2" type="ORF">R8Z58_12890</name>
</gene>
<comment type="caution">
    <text evidence="2">The sequence shown here is derived from an EMBL/GenBank/DDBJ whole genome shotgun (WGS) entry which is preliminary data.</text>
</comment>
<sequence>MGTDDPLLSALVLESKTSAPKFNSSFVHRADLIHSARTGSSRLVTVTAAAGYGKTSLLAEWAQSETRPTGWLTLRAEDDDPSTLVRLLAHACAGFASESRAVIDLLASAQDAVLGRLAPALALVLERQDVPFVLFVDDLHVLQDPDCIDVLDVVFSRIPEGSQVVLASRHRLTQLARNRLASSAAEIDAGDLRIDAHGAEQLAAEAGVQVSESVLDQWVELCDGWAAGIHMCALLSAKEPFRPSAESPVLADYLYQEFIRDLPEDTRTFLMRSSILSTHIPDLCNAVLERTDSAHVLRDLEARQLFVTADPTRRAYRLHPLFREYLQAALQLEEGSSVPGLHARAAAWFAERGELPAAIDHALAAADFRLATNLVTAAGLQAYEAGQSATLGRWFRAIGDANLLENASAVIVITWFAVLAGDDDDARKWATLLERVPDDADAGGMNVASAKAMIRAIMMPGGVDTALADAQFAVATEPLESPWRDPALQILGSTLLHSGDTERGFAVLREAIDVARARNNPASVAIAESEFAFVSIEDGAWGVAEEHVQRALDAIDDGGIDGYVMAPYAQAAAACVQLQAGRSVSGRRHLAQAMSERHRSGTAVPLLSIPTRLLIARAHLLIGDTDSATVLLDEIDELFPAPTVGAALRARIADVREQARAQKALRAASHPSIALTAAEQRLIPYLQTHLTRDEIAQRLHVSVNTVNTQLSAVFRKIGATTRSEAVDRAHHLELIGAISS</sequence>
<dbReference type="Proteomes" id="UP001283109">
    <property type="component" value="Unassembled WGS sequence"/>
</dbReference>
<dbReference type="Pfam" id="PF13191">
    <property type="entry name" value="AAA_16"/>
    <property type="match status" value="1"/>
</dbReference>
<dbReference type="InterPro" id="IPR016032">
    <property type="entry name" value="Sig_transdc_resp-reg_C-effctor"/>
</dbReference>
<dbReference type="SUPFAM" id="SSF46894">
    <property type="entry name" value="C-terminal effector domain of the bipartite response regulators"/>
    <property type="match status" value="1"/>
</dbReference>
<dbReference type="InterPro" id="IPR059106">
    <property type="entry name" value="WHD_MalT"/>
</dbReference>
<dbReference type="InterPro" id="IPR041664">
    <property type="entry name" value="AAA_16"/>
</dbReference>
<dbReference type="Gene3D" id="1.25.40.10">
    <property type="entry name" value="Tetratricopeptide repeat domain"/>
    <property type="match status" value="1"/>
</dbReference>
<dbReference type="InterPro" id="IPR036388">
    <property type="entry name" value="WH-like_DNA-bd_sf"/>
</dbReference>
<dbReference type="RefSeq" id="WP_318354191.1">
    <property type="nucleotide sequence ID" value="NZ_JAWQEV010000004.1"/>
</dbReference>
<accession>A0ABU4H2W2</accession>
<evidence type="ECO:0000313" key="3">
    <source>
        <dbReference type="Proteomes" id="UP001283109"/>
    </source>
</evidence>
<feature type="domain" description="HTH luxR-type" evidence="1">
    <location>
        <begin position="672"/>
        <end position="729"/>
    </location>
</feature>
<name>A0ABU4H2W2_9MICO</name>
<dbReference type="SMART" id="SM00421">
    <property type="entry name" value="HTH_LUXR"/>
    <property type="match status" value="1"/>
</dbReference>
<dbReference type="Gene3D" id="1.10.10.10">
    <property type="entry name" value="Winged helix-like DNA-binding domain superfamily/Winged helix DNA-binding domain"/>
    <property type="match status" value="1"/>
</dbReference>
<evidence type="ECO:0000313" key="2">
    <source>
        <dbReference type="EMBL" id="MDW4573669.1"/>
    </source>
</evidence>
<proteinExistence type="predicted"/>
<dbReference type="Pfam" id="PF00196">
    <property type="entry name" value="GerE"/>
    <property type="match status" value="1"/>
</dbReference>
<dbReference type="EMBL" id="JAWQEV010000004">
    <property type="protein sequence ID" value="MDW4573669.1"/>
    <property type="molecule type" value="Genomic_DNA"/>
</dbReference>
<dbReference type="InterPro" id="IPR011990">
    <property type="entry name" value="TPR-like_helical_dom_sf"/>
</dbReference>
<dbReference type="InterPro" id="IPR027417">
    <property type="entry name" value="P-loop_NTPase"/>
</dbReference>
<protein>
    <submittedName>
        <fullName evidence="2">AAA family ATPase</fullName>
    </submittedName>
</protein>
<reference evidence="2 3" key="1">
    <citation type="submission" date="2023-11" db="EMBL/GenBank/DDBJ databases">
        <title>Draft genome sequence of Microbacterium arthrosphaerae JCM 30492.</title>
        <authorList>
            <person name="Zhang G."/>
            <person name="Ding Y."/>
        </authorList>
    </citation>
    <scope>NUCLEOTIDE SEQUENCE [LARGE SCALE GENOMIC DNA]</scope>
    <source>
        <strain evidence="2 3">JCM 30492</strain>
    </source>
</reference>
<dbReference type="Gene3D" id="3.40.50.300">
    <property type="entry name" value="P-loop containing nucleotide triphosphate hydrolases"/>
    <property type="match status" value="1"/>
</dbReference>
<dbReference type="Pfam" id="PF25873">
    <property type="entry name" value="WHD_MalT"/>
    <property type="match status" value="1"/>
</dbReference>